<feature type="binding site" description="axial binding residue" evidence="20">
    <location>
        <position position="68"/>
    </location>
    <ligand>
        <name>heme</name>
        <dbReference type="ChEBI" id="CHEBI:30413"/>
    </ligand>
    <ligandPart>
        <name>Fe</name>
        <dbReference type="ChEBI" id="CHEBI:18248"/>
    </ligandPart>
</feature>
<feature type="transmembrane region" description="Helical" evidence="21">
    <location>
        <begin position="229"/>
        <end position="248"/>
    </location>
</feature>
<keyword evidence="12 21" id="KW-1133">Transmembrane helix</keyword>
<feature type="binding site" evidence="19">
    <location>
        <position position="258"/>
    </location>
    <ligand>
        <name>Zn(2+)</name>
        <dbReference type="ChEBI" id="CHEBI:29105"/>
        <label>1</label>
    </ligand>
</feature>
<feature type="binding site" evidence="19">
    <location>
        <position position="253"/>
    </location>
    <ligand>
        <name>Zn(2+)</name>
        <dbReference type="ChEBI" id="CHEBI:29105"/>
        <label>1</label>
    </ligand>
</feature>
<evidence type="ECO:0000256" key="3">
    <source>
        <dbReference type="ARBA" id="ARBA00005189"/>
    </source>
</evidence>
<feature type="binding site" evidence="19">
    <location>
        <position position="277"/>
    </location>
    <ligand>
        <name>Zn(2+)</name>
        <dbReference type="ChEBI" id="CHEBI:29105"/>
        <label>1</label>
    </ligand>
</feature>
<dbReference type="Proteomes" id="UP000799439">
    <property type="component" value="Unassembled WGS sequence"/>
</dbReference>
<feature type="binding site" evidence="19">
    <location>
        <position position="341"/>
    </location>
    <ligand>
        <name>Zn(2+)</name>
        <dbReference type="ChEBI" id="CHEBI:29105"/>
        <label>1</label>
    </ligand>
</feature>
<evidence type="ECO:0000256" key="7">
    <source>
        <dbReference type="ARBA" id="ARBA00022692"/>
    </source>
</evidence>
<keyword evidence="11 19" id="KW-0862">Zinc</keyword>
<gene>
    <name evidence="23" type="ORF">K461DRAFT_222417</name>
</gene>
<dbReference type="OrthoDB" id="2204368at2759"/>
<dbReference type="PRINTS" id="PR00363">
    <property type="entry name" value="CYTOCHROMEB5"/>
</dbReference>
<comment type="cofactor">
    <cofactor evidence="20">
        <name>Fe cation</name>
        <dbReference type="ChEBI" id="CHEBI:24875"/>
    </cofactor>
</comment>
<evidence type="ECO:0000256" key="20">
    <source>
        <dbReference type="PIRSR" id="PIRSR005149-50"/>
    </source>
</evidence>
<dbReference type="GO" id="GO:0080132">
    <property type="term" value="F:fatty acid 2-hydroxylase activity"/>
    <property type="evidence" value="ECO:0007669"/>
    <property type="project" value="InterPro"/>
</dbReference>
<evidence type="ECO:0000256" key="6">
    <source>
        <dbReference type="ARBA" id="ARBA00022617"/>
    </source>
</evidence>
<dbReference type="GO" id="GO:0005789">
    <property type="term" value="C:endoplasmic reticulum membrane"/>
    <property type="evidence" value="ECO:0007669"/>
    <property type="project" value="UniProtKB-SubCell"/>
</dbReference>
<comment type="pathway">
    <text evidence="3">Lipid metabolism.</text>
</comment>
<dbReference type="PANTHER" id="PTHR12863:SF1">
    <property type="entry name" value="FATTY ACID 2-HYDROXYLASE"/>
    <property type="match status" value="1"/>
</dbReference>
<evidence type="ECO:0000256" key="12">
    <source>
        <dbReference type="ARBA" id="ARBA00022989"/>
    </source>
</evidence>
<feature type="binding site" description="axial binding residue" evidence="20">
    <location>
        <position position="41"/>
    </location>
    <ligand>
        <name>heme</name>
        <dbReference type="ChEBI" id="CHEBI:30413"/>
    </ligand>
    <ligandPart>
        <name>Fe</name>
        <dbReference type="ChEBI" id="CHEBI:18248"/>
    </ligandPart>
</feature>
<dbReference type="InterPro" id="IPR018506">
    <property type="entry name" value="Cyt_B5_heme-BS"/>
</dbReference>
<keyword evidence="6 20" id="KW-0349">Heme</keyword>
<feature type="binding site" evidence="19">
    <location>
        <position position="360"/>
    </location>
    <ligand>
        <name>Zn(2+)</name>
        <dbReference type="ChEBI" id="CHEBI:29105"/>
        <label>1</label>
    </ligand>
</feature>
<evidence type="ECO:0000313" key="23">
    <source>
        <dbReference type="EMBL" id="KAF2154805.1"/>
    </source>
</evidence>
<evidence type="ECO:0000256" key="14">
    <source>
        <dbReference type="ARBA" id="ARBA00023004"/>
    </source>
</evidence>
<comment type="similarity">
    <text evidence="4 18">Belongs to the sterol desaturase family. SCS7 subfamily.</text>
</comment>
<evidence type="ECO:0000256" key="10">
    <source>
        <dbReference type="ARBA" id="ARBA00022832"/>
    </source>
</evidence>
<protein>
    <recommendedName>
        <fullName evidence="18">Ceramide very long chain fatty acid hydroxylase</fullName>
        <ecNumber evidence="18">1.-.-.-</ecNumber>
    </recommendedName>
</protein>
<keyword evidence="9 18" id="KW-0256">Endoplasmic reticulum</keyword>
<reference evidence="23" key="1">
    <citation type="journal article" date="2020" name="Stud. Mycol.">
        <title>101 Dothideomycetes genomes: a test case for predicting lifestyles and emergence of pathogens.</title>
        <authorList>
            <person name="Haridas S."/>
            <person name="Albert R."/>
            <person name="Binder M."/>
            <person name="Bloem J."/>
            <person name="Labutti K."/>
            <person name="Salamov A."/>
            <person name="Andreopoulos B."/>
            <person name="Baker S."/>
            <person name="Barry K."/>
            <person name="Bills G."/>
            <person name="Bluhm B."/>
            <person name="Cannon C."/>
            <person name="Castanera R."/>
            <person name="Culley D."/>
            <person name="Daum C."/>
            <person name="Ezra D."/>
            <person name="Gonzalez J."/>
            <person name="Henrissat B."/>
            <person name="Kuo A."/>
            <person name="Liang C."/>
            <person name="Lipzen A."/>
            <person name="Lutzoni F."/>
            <person name="Magnuson J."/>
            <person name="Mondo S."/>
            <person name="Nolan M."/>
            <person name="Ohm R."/>
            <person name="Pangilinan J."/>
            <person name="Park H.-J."/>
            <person name="Ramirez L."/>
            <person name="Alfaro M."/>
            <person name="Sun H."/>
            <person name="Tritt A."/>
            <person name="Yoshinaga Y."/>
            <person name="Zwiers L.-H."/>
            <person name="Turgeon B."/>
            <person name="Goodwin S."/>
            <person name="Spatafora J."/>
            <person name="Crous P."/>
            <person name="Grigoriev I."/>
        </authorList>
    </citation>
    <scope>NUCLEOTIDE SEQUENCE</scope>
    <source>
        <strain evidence="23">CBS 260.36</strain>
    </source>
</reference>
<feature type="binding site" evidence="19">
    <location>
        <position position="280"/>
    </location>
    <ligand>
        <name>Zn(2+)</name>
        <dbReference type="ChEBI" id="CHEBI:29105"/>
        <label>1</label>
    </ligand>
</feature>
<evidence type="ECO:0000256" key="9">
    <source>
        <dbReference type="ARBA" id="ARBA00022824"/>
    </source>
</evidence>
<dbReference type="EMBL" id="ML996083">
    <property type="protein sequence ID" value="KAF2154805.1"/>
    <property type="molecule type" value="Genomic_DNA"/>
</dbReference>
<keyword evidence="8 18" id="KW-0479">Metal-binding</keyword>
<evidence type="ECO:0000256" key="5">
    <source>
        <dbReference type="ARBA" id="ARBA00022516"/>
    </source>
</evidence>
<dbReference type="InterPro" id="IPR036400">
    <property type="entry name" value="Cyt_B5-like_heme/steroid_sf"/>
</dbReference>
<evidence type="ECO:0000313" key="24">
    <source>
        <dbReference type="Proteomes" id="UP000799439"/>
    </source>
</evidence>
<dbReference type="GO" id="GO:0006633">
    <property type="term" value="P:fatty acid biosynthetic process"/>
    <property type="evidence" value="ECO:0007669"/>
    <property type="project" value="UniProtKB-KW"/>
</dbReference>
<keyword evidence="5 18" id="KW-0444">Lipid biosynthesis</keyword>
<proteinExistence type="inferred from homology"/>
<comment type="subcellular location">
    <subcellularLocation>
        <location evidence="1">Endoplasmic reticulum membrane</location>
        <topology evidence="1">Multi-pass membrane protein</topology>
    </subcellularLocation>
</comment>
<dbReference type="GO" id="GO:0005506">
    <property type="term" value="F:iron ion binding"/>
    <property type="evidence" value="ECO:0007669"/>
    <property type="project" value="UniProtKB-UniRule"/>
</dbReference>
<evidence type="ECO:0000256" key="16">
    <source>
        <dbReference type="ARBA" id="ARBA00023136"/>
    </source>
</evidence>
<feature type="transmembrane region" description="Helical" evidence="21">
    <location>
        <begin position="314"/>
        <end position="333"/>
    </location>
</feature>
<name>A0A9P4J657_9PEZI</name>
<evidence type="ECO:0000259" key="22">
    <source>
        <dbReference type="PROSITE" id="PS50255"/>
    </source>
</evidence>
<dbReference type="InterPro" id="IPR006694">
    <property type="entry name" value="Fatty_acid_hydroxylase"/>
</dbReference>
<dbReference type="Pfam" id="PF00173">
    <property type="entry name" value="Cyt-b5"/>
    <property type="match status" value="1"/>
</dbReference>
<dbReference type="InterPro" id="IPR001199">
    <property type="entry name" value="Cyt_B5-like_heme/steroid-bd"/>
</dbReference>
<keyword evidence="24" id="KW-1185">Reference proteome</keyword>
<feature type="transmembrane region" description="Helical" evidence="21">
    <location>
        <begin position="205"/>
        <end position="223"/>
    </location>
</feature>
<keyword evidence="7 21" id="KW-0812">Transmembrane</keyword>
<keyword evidence="14 18" id="KW-0408">Iron</keyword>
<evidence type="ECO:0000256" key="8">
    <source>
        <dbReference type="ARBA" id="ARBA00022723"/>
    </source>
</evidence>
<comment type="pathway">
    <text evidence="2">Sphingolipid metabolism.</text>
</comment>
<comment type="function">
    <text evidence="18">Ceramide hydroxylase involved in the hydroxylation of sphingolipid-associated very long chain fatty acids. Postulated to hydroxylate the very long chain fatty acid of dihydroceramides and phytoceramides at C-2.</text>
</comment>
<comment type="cofactor">
    <cofactor evidence="18 19">
        <name>Zn(2+)</name>
        <dbReference type="ChEBI" id="CHEBI:29105"/>
    </cofactor>
    <text evidence="18 19">Binds 2 Zn(2+) ions per subunit that likely form a catalytic dimetal center.</text>
</comment>
<evidence type="ECO:0000256" key="18">
    <source>
        <dbReference type="PIRNR" id="PIRNR005149"/>
    </source>
</evidence>
<dbReference type="SMART" id="SM01117">
    <property type="entry name" value="Cyt-b5"/>
    <property type="match status" value="1"/>
</dbReference>
<evidence type="ECO:0000256" key="19">
    <source>
        <dbReference type="PIRSR" id="PIRSR005149-1"/>
    </source>
</evidence>
<organism evidence="23 24">
    <name type="scientific">Myriangium duriaei CBS 260.36</name>
    <dbReference type="NCBI Taxonomy" id="1168546"/>
    <lineage>
        <taxon>Eukaryota</taxon>
        <taxon>Fungi</taxon>
        <taxon>Dikarya</taxon>
        <taxon>Ascomycota</taxon>
        <taxon>Pezizomycotina</taxon>
        <taxon>Dothideomycetes</taxon>
        <taxon>Dothideomycetidae</taxon>
        <taxon>Myriangiales</taxon>
        <taxon>Myriangiaceae</taxon>
        <taxon>Myriangium</taxon>
    </lineage>
</organism>
<feature type="binding site" evidence="19">
    <location>
        <position position="337"/>
    </location>
    <ligand>
        <name>Zn(2+)</name>
        <dbReference type="ChEBI" id="CHEBI:29105"/>
        <label>1</label>
    </ligand>
</feature>
<dbReference type="PIRSF" id="PIRSF005149">
    <property type="entry name" value="IPC-B_HD"/>
    <property type="match status" value="1"/>
</dbReference>
<dbReference type="EC" id="1.-.-.-" evidence="18"/>
<dbReference type="PROSITE" id="PS50255">
    <property type="entry name" value="CYTOCHROME_B5_2"/>
    <property type="match status" value="1"/>
</dbReference>
<dbReference type="SUPFAM" id="SSF55856">
    <property type="entry name" value="Cytochrome b5-like heme/steroid binding domain"/>
    <property type="match status" value="1"/>
</dbReference>
<evidence type="ECO:0000256" key="21">
    <source>
        <dbReference type="SAM" id="Phobius"/>
    </source>
</evidence>
<accession>A0A9P4J657</accession>
<keyword evidence="16 18" id="KW-0472">Membrane</keyword>
<keyword evidence="15 18" id="KW-0443">Lipid metabolism</keyword>
<feature type="binding site" evidence="19">
    <location>
        <position position="281"/>
    </location>
    <ligand>
        <name>Zn(2+)</name>
        <dbReference type="ChEBI" id="CHEBI:29105"/>
        <label>1</label>
    </ligand>
</feature>
<evidence type="ECO:0000256" key="15">
    <source>
        <dbReference type="ARBA" id="ARBA00023098"/>
    </source>
</evidence>
<keyword evidence="13 18" id="KW-0560">Oxidoreductase</keyword>
<keyword evidence="17 18" id="KW-0275">Fatty acid biosynthesis</keyword>
<dbReference type="InterPro" id="IPR014430">
    <property type="entry name" value="Scs7"/>
</dbReference>
<feature type="transmembrane region" description="Helical" evidence="21">
    <location>
        <begin position="290"/>
        <end position="308"/>
    </location>
</feature>
<dbReference type="AlphaFoldDB" id="A0A9P4J657"/>
<feature type="binding site" evidence="19">
    <location>
        <position position="356"/>
    </location>
    <ligand>
        <name>Zn(2+)</name>
        <dbReference type="ChEBI" id="CHEBI:29105"/>
        <label>1</label>
    </ligand>
</feature>
<keyword evidence="10 18" id="KW-0276">Fatty acid metabolism</keyword>
<evidence type="ECO:0000256" key="1">
    <source>
        <dbReference type="ARBA" id="ARBA00004477"/>
    </source>
</evidence>
<dbReference type="GO" id="GO:0020037">
    <property type="term" value="F:heme binding"/>
    <property type="evidence" value="ECO:0007669"/>
    <property type="project" value="InterPro"/>
</dbReference>
<comment type="caution">
    <text evidence="23">The sequence shown here is derived from an EMBL/GenBank/DDBJ whole genome shotgun (WGS) entry which is preliminary data.</text>
</comment>
<evidence type="ECO:0000256" key="4">
    <source>
        <dbReference type="ARBA" id="ARBA00005747"/>
    </source>
</evidence>
<feature type="binding site" evidence="19">
    <location>
        <position position="359"/>
    </location>
    <ligand>
        <name>Zn(2+)</name>
        <dbReference type="ChEBI" id="CHEBI:29105"/>
        <label>1</label>
    </ligand>
</feature>
<evidence type="ECO:0000256" key="13">
    <source>
        <dbReference type="ARBA" id="ARBA00023002"/>
    </source>
</evidence>
<dbReference type="Gene3D" id="3.10.120.10">
    <property type="entry name" value="Cytochrome b5-like heme/steroid binding domain"/>
    <property type="match status" value="1"/>
</dbReference>
<sequence>MPGRTLPTLPVADVQMKNTSKACYVTIGTRVFDVTTFLDDHPGGGDLILEYGGKDVTEIMGDEVSHGHSEAAYEMLDEYHIGFVADSTVIDTVTKSNRPHHIVPFPPTADGEQELERDGNITQEDKVVYATTGMSCAEDLSRDTDVQDDYKKHKFLDLDRPLIPQMWTAGFSKEFYLEQVHRPRHYKGGASAPLFGNFLEPLTKTAWWVVPLIWIPTVTYFAYLASKELSILSLAGHLLFGLFFWTIAEYGLHRSIFHADDYLPDNRVGITLHFLLHGVHHYLPMDRYRLVLPPTLLVILATPFYHLAHLVFSHQWECAVAVFCGGIYGYIWYDMTHYFLHHRNLPPLWRGLKKYHLQHHFADYNNGFGVSNRFWDIVFGTELAPPKVMKVK</sequence>
<evidence type="ECO:0000256" key="17">
    <source>
        <dbReference type="ARBA" id="ARBA00023160"/>
    </source>
</evidence>
<dbReference type="PANTHER" id="PTHR12863">
    <property type="entry name" value="FATTY ACID HYDROXYLASE"/>
    <property type="match status" value="1"/>
</dbReference>
<dbReference type="Pfam" id="PF04116">
    <property type="entry name" value="FA_hydroxylase"/>
    <property type="match status" value="1"/>
</dbReference>
<feature type="domain" description="Cytochrome b5 heme-binding" evidence="22">
    <location>
        <begin position="6"/>
        <end position="85"/>
    </location>
</feature>
<evidence type="ECO:0000256" key="2">
    <source>
        <dbReference type="ARBA" id="ARBA00004991"/>
    </source>
</evidence>
<dbReference type="PROSITE" id="PS00191">
    <property type="entry name" value="CYTOCHROME_B5_1"/>
    <property type="match status" value="1"/>
</dbReference>
<evidence type="ECO:0000256" key="11">
    <source>
        <dbReference type="ARBA" id="ARBA00022833"/>
    </source>
</evidence>